<dbReference type="EMBL" id="VSRR010024761">
    <property type="protein sequence ID" value="MPC66441.1"/>
    <property type="molecule type" value="Genomic_DNA"/>
</dbReference>
<comment type="caution">
    <text evidence="1">The sequence shown here is derived from an EMBL/GenBank/DDBJ whole genome shotgun (WGS) entry which is preliminary data.</text>
</comment>
<protein>
    <submittedName>
        <fullName evidence="1">Uncharacterized protein</fullName>
    </submittedName>
</protein>
<evidence type="ECO:0000313" key="1">
    <source>
        <dbReference type="EMBL" id="MPC66441.1"/>
    </source>
</evidence>
<sequence>MARIATTQFVLKVIRNASGDVMWTSGRTKLTLSIGGKIYTHDFVISEDRALPSQIIIDFDFMKRYNMNLNTKPLKLYIEGRRIVIAEVPMKHALMVTEGTEKEAVTNESKDNPNYKCSVAQASVLQGERVSYVTLETKLTKGDTAIFEPVPGILGTQFLCPGLVRLEHDKDRKNLDL</sequence>
<dbReference type="InterPro" id="IPR021109">
    <property type="entry name" value="Peptidase_aspartic_dom_sf"/>
</dbReference>
<organism evidence="1 2">
    <name type="scientific">Portunus trituberculatus</name>
    <name type="common">Swimming crab</name>
    <name type="synonym">Neptunus trituberculatus</name>
    <dbReference type="NCBI Taxonomy" id="210409"/>
    <lineage>
        <taxon>Eukaryota</taxon>
        <taxon>Metazoa</taxon>
        <taxon>Ecdysozoa</taxon>
        <taxon>Arthropoda</taxon>
        <taxon>Crustacea</taxon>
        <taxon>Multicrustacea</taxon>
        <taxon>Malacostraca</taxon>
        <taxon>Eumalacostraca</taxon>
        <taxon>Eucarida</taxon>
        <taxon>Decapoda</taxon>
        <taxon>Pleocyemata</taxon>
        <taxon>Brachyura</taxon>
        <taxon>Eubrachyura</taxon>
        <taxon>Portunoidea</taxon>
        <taxon>Portunidae</taxon>
        <taxon>Portuninae</taxon>
        <taxon>Portunus</taxon>
    </lineage>
</organism>
<dbReference type="Gene3D" id="2.40.70.10">
    <property type="entry name" value="Acid Proteases"/>
    <property type="match status" value="1"/>
</dbReference>
<dbReference type="OrthoDB" id="154058at2759"/>
<name>A0A5B7H1L0_PORTR</name>
<accession>A0A5B7H1L0</accession>
<proteinExistence type="predicted"/>
<keyword evidence="2" id="KW-1185">Reference proteome</keyword>
<evidence type="ECO:0000313" key="2">
    <source>
        <dbReference type="Proteomes" id="UP000324222"/>
    </source>
</evidence>
<dbReference type="AlphaFoldDB" id="A0A5B7H1L0"/>
<gene>
    <name evidence="1" type="ORF">E2C01_060588</name>
</gene>
<reference evidence="1 2" key="1">
    <citation type="submission" date="2019-05" db="EMBL/GenBank/DDBJ databases">
        <title>Another draft genome of Portunus trituberculatus and its Hox gene families provides insights of decapod evolution.</title>
        <authorList>
            <person name="Jeong J.-H."/>
            <person name="Song I."/>
            <person name="Kim S."/>
            <person name="Choi T."/>
            <person name="Kim D."/>
            <person name="Ryu S."/>
            <person name="Kim W."/>
        </authorList>
    </citation>
    <scope>NUCLEOTIDE SEQUENCE [LARGE SCALE GENOMIC DNA]</scope>
    <source>
        <tissue evidence="1">Muscle</tissue>
    </source>
</reference>
<dbReference type="Proteomes" id="UP000324222">
    <property type="component" value="Unassembled WGS sequence"/>
</dbReference>